<dbReference type="PROSITE" id="PS00107">
    <property type="entry name" value="PROTEIN_KINASE_ATP"/>
    <property type="match status" value="1"/>
</dbReference>
<dbReference type="PRINTS" id="PR00109">
    <property type="entry name" value="TYRKINASE"/>
</dbReference>
<protein>
    <recommendedName>
        <fullName evidence="4">non-specific serine/threonine protein kinase</fullName>
        <ecNumber evidence="4">2.7.11.1</ecNumber>
    </recommendedName>
</protein>
<evidence type="ECO:0000256" key="3">
    <source>
        <dbReference type="ARBA" id="ARBA00010886"/>
    </source>
</evidence>
<dbReference type="PANTHER" id="PTHR43289">
    <property type="entry name" value="MITOGEN-ACTIVATED PROTEIN KINASE KINASE KINASE 20-RELATED"/>
    <property type="match status" value="1"/>
</dbReference>
<keyword evidence="5" id="KW-0723">Serine/threonine-protein kinase</keyword>
<name>A0ABN6ZJ00_9FIRM</name>
<evidence type="ECO:0000256" key="5">
    <source>
        <dbReference type="ARBA" id="ARBA00022527"/>
    </source>
</evidence>
<evidence type="ECO:0000256" key="7">
    <source>
        <dbReference type="ARBA" id="ARBA00022741"/>
    </source>
</evidence>
<evidence type="ECO:0000259" key="15">
    <source>
        <dbReference type="PROSITE" id="PS50011"/>
    </source>
</evidence>
<keyword evidence="6" id="KW-0808">Transferase</keyword>
<evidence type="ECO:0000259" key="16">
    <source>
        <dbReference type="PROSITE" id="PS51178"/>
    </source>
</evidence>
<dbReference type="RefSeq" id="WP_161830869.1">
    <property type="nucleotide sequence ID" value="NZ_AP028127.1"/>
</dbReference>
<evidence type="ECO:0000313" key="17">
    <source>
        <dbReference type="EMBL" id="BEH91301.1"/>
    </source>
</evidence>
<keyword evidence="18" id="KW-1185">Reference proteome</keyword>
<evidence type="ECO:0000256" key="6">
    <source>
        <dbReference type="ARBA" id="ARBA00022679"/>
    </source>
</evidence>
<evidence type="ECO:0000256" key="9">
    <source>
        <dbReference type="ARBA" id="ARBA00022840"/>
    </source>
</evidence>
<evidence type="ECO:0000256" key="4">
    <source>
        <dbReference type="ARBA" id="ARBA00012513"/>
    </source>
</evidence>
<evidence type="ECO:0000256" key="10">
    <source>
        <dbReference type="ARBA" id="ARBA00023212"/>
    </source>
</evidence>
<keyword evidence="7 13" id="KW-0547">Nucleotide-binding</keyword>
<dbReference type="InterPro" id="IPR005543">
    <property type="entry name" value="PASTA_dom"/>
</dbReference>
<dbReference type="Gene3D" id="3.30.10.20">
    <property type="match status" value="1"/>
</dbReference>
<keyword evidence="10" id="KW-0963">Cytoplasm</keyword>
<dbReference type="Proteomes" id="UP001432099">
    <property type="component" value="Chromosome"/>
</dbReference>
<dbReference type="NCBIfam" id="NF033483">
    <property type="entry name" value="PknB_PASTA_kin"/>
    <property type="match status" value="1"/>
</dbReference>
<accession>A0ABN6ZJ00</accession>
<keyword evidence="8" id="KW-0418">Kinase</keyword>
<evidence type="ECO:0000256" key="14">
    <source>
        <dbReference type="SAM" id="Phobius"/>
    </source>
</evidence>
<reference evidence="17" key="1">
    <citation type="journal article" date="2024" name="Int. J. Syst. Evol. Microbiol.">
        <title>Turicibacter faecis sp. nov., isolated from faeces of heart failure mouse model.</title>
        <authorList>
            <person name="Imamura Y."/>
            <person name="Motooka D."/>
            <person name="Nakajima Y."/>
            <person name="Ito S."/>
            <person name="Kitakaze M."/>
            <person name="Iida T."/>
            <person name="Nakamura S."/>
        </authorList>
    </citation>
    <scope>NUCLEOTIDE SEQUENCE</scope>
    <source>
        <strain evidence="17">TC023</strain>
    </source>
</reference>
<comment type="catalytic activity">
    <reaction evidence="11">
        <text>L-threonyl-[protein] + ATP = O-phospho-L-threonyl-[protein] + ADP + H(+)</text>
        <dbReference type="Rhea" id="RHEA:46608"/>
        <dbReference type="Rhea" id="RHEA-COMP:11060"/>
        <dbReference type="Rhea" id="RHEA-COMP:11605"/>
        <dbReference type="ChEBI" id="CHEBI:15378"/>
        <dbReference type="ChEBI" id="CHEBI:30013"/>
        <dbReference type="ChEBI" id="CHEBI:30616"/>
        <dbReference type="ChEBI" id="CHEBI:61977"/>
        <dbReference type="ChEBI" id="CHEBI:456216"/>
        <dbReference type="EC" id="2.7.11.1"/>
    </reaction>
</comment>
<dbReference type="PROSITE" id="PS51178">
    <property type="entry name" value="PASTA"/>
    <property type="match status" value="1"/>
</dbReference>
<evidence type="ECO:0000256" key="12">
    <source>
        <dbReference type="ARBA" id="ARBA00048679"/>
    </source>
</evidence>
<dbReference type="CDD" id="cd06577">
    <property type="entry name" value="PASTA_pknB"/>
    <property type="match status" value="1"/>
</dbReference>
<feature type="binding site" evidence="13">
    <location>
        <position position="40"/>
    </location>
    <ligand>
        <name>ATP</name>
        <dbReference type="ChEBI" id="CHEBI:30616"/>
    </ligand>
</feature>
<evidence type="ECO:0000256" key="13">
    <source>
        <dbReference type="PROSITE-ProRule" id="PRU10141"/>
    </source>
</evidence>
<dbReference type="SUPFAM" id="SSF56112">
    <property type="entry name" value="Protein kinase-like (PK-like)"/>
    <property type="match status" value="1"/>
</dbReference>
<evidence type="ECO:0000256" key="1">
    <source>
        <dbReference type="ARBA" id="ARBA00004300"/>
    </source>
</evidence>
<comment type="similarity">
    <text evidence="3">Belongs to the protein kinase superfamily. NEK Ser/Thr protein kinase family. NIMA subfamily.</text>
</comment>
<keyword evidence="14" id="KW-1133">Transmembrane helix</keyword>
<dbReference type="SMART" id="SM00740">
    <property type="entry name" value="PASTA"/>
    <property type="match status" value="1"/>
</dbReference>
<sequence length="439" mass="49938">MIIGTTINSRYDIKMLIGDGGMANVYLAYDRTLKRHVAIKMLRYELSKDEGFIKRFKRESAQVINLDHPNIVHVYTVGDYKQQPFIVMEYVNGKTLKDYLREHGALDPQTAIHVMTQLAEGVLYAHQNKIIHRDLKSQNIMITEDQVVKITDFGIALSSNEADITQTNTIMGSVHYLAPELARGNLATERSDIYALGIILYELLTGDVPFKGEGAVNIALQHLEAEMPSIKLVNDQLPNSLDNIISRCTSKQPSERYRSVDELLVSLRSALQMDRVDEPLLTDLQEEDLEKTMVMTDLKKEVSEKMAKQPTEKTKRRRKTNTGKKFGFLNSAILVSFSIFLAGAMLLYFIIIYHPAHSKVAEVYIPDVTQKTLKEAEQELKKLNLKYGKVIYIEDEEYEDGDIFKTSPAVGTRVKVKSNVTLYVAKEPEKEKKKTNKKE</sequence>
<keyword evidence="14" id="KW-0812">Transmembrane</keyword>
<evidence type="ECO:0000256" key="11">
    <source>
        <dbReference type="ARBA" id="ARBA00047899"/>
    </source>
</evidence>
<dbReference type="Gene3D" id="1.10.510.10">
    <property type="entry name" value="Transferase(Phosphotransferase) domain 1"/>
    <property type="match status" value="1"/>
</dbReference>
<feature type="domain" description="Protein kinase" evidence="15">
    <location>
        <begin position="11"/>
        <end position="281"/>
    </location>
</feature>
<proteinExistence type="inferred from homology"/>
<dbReference type="Gene3D" id="3.30.200.20">
    <property type="entry name" value="Phosphorylase Kinase, domain 1"/>
    <property type="match status" value="1"/>
</dbReference>
<evidence type="ECO:0000313" key="18">
    <source>
        <dbReference type="Proteomes" id="UP001432099"/>
    </source>
</evidence>
<dbReference type="InterPro" id="IPR008271">
    <property type="entry name" value="Ser/Thr_kinase_AS"/>
</dbReference>
<dbReference type="InterPro" id="IPR000719">
    <property type="entry name" value="Prot_kinase_dom"/>
</dbReference>
<keyword evidence="14" id="KW-0472">Membrane</keyword>
<gene>
    <name evidence="17" type="ORF">T23_14030</name>
</gene>
<evidence type="ECO:0000256" key="2">
    <source>
        <dbReference type="ARBA" id="ARBA00004647"/>
    </source>
</evidence>
<keyword evidence="10" id="KW-0206">Cytoskeleton</keyword>
<keyword evidence="9 13" id="KW-0067">ATP-binding</keyword>
<comment type="subcellular location">
    <subcellularLocation>
        <location evidence="1">Cytoplasm</location>
        <location evidence="1">Cytoskeleton</location>
        <location evidence="1">Microtubule organizing center</location>
        <location evidence="1">Centrosome</location>
    </subcellularLocation>
    <subcellularLocation>
        <location evidence="2">Cytoplasm</location>
        <location evidence="2">Cytoskeleton</location>
        <location evidence="2">Spindle pole</location>
    </subcellularLocation>
</comment>
<dbReference type="EC" id="2.7.11.1" evidence="4"/>
<dbReference type="InterPro" id="IPR017441">
    <property type="entry name" value="Protein_kinase_ATP_BS"/>
</dbReference>
<dbReference type="PROSITE" id="PS50011">
    <property type="entry name" value="PROTEIN_KINASE_DOM"/>
    <property type="match status" value="1"/>
</dbReference>
<feature type="domain" description="PASTA" evidence="16">
    <location>
        <begin position="359"/>
        <end position="426"/>
    </location>
</feature>
<organism evidence="17 18">
    <name type="scientific">Turicibacter faecis</name>
    <dbReference type="NCBI Taxonomy" id="2963365"/>
    <lineage>
        <taxon>Bacteria</taxon>
        <taxon>Bacillati</taxon>
        <taxon>Bacillota</taxon>
        <taxon>Erysipelotrichia</taxon>
        <taxon>Erysipelotrichales</taxon>
        <taxon>Turicibacteraceae</taxon>
        <taxon>Turicibacter</taxon>
    </lineage>
</organism>
<dbReference type="PROSITE" id="PS00108">
    <property type="entry name" value="PROTEIN_KINASE_ST"/>
    <property type="match status" value="1"/>
</dbReference>
<dbReference type="Pfam" id="PF03793">
    <property type="entry name" value="PASTA"/>
    <property type="match status" value="1"/>
</dbReference>
<dbReference type="CDD" id="cd14014">
    <property type="entry name" value="STKc_PknB_like"/>
    <property type="match status" value="1"/>
</dbReference>
<dbReference type="Pfam" id="PF00069">
    <property type="entry name" value="Pkinase"/>
    <property type="match status" value="1"/>
</dbReference>
<feature type="transmembrane region" description="Helical" evidence="14">
    <location>
        <begin position="326"/>
        <end position="351"/>
    </location>
</feature>
<dbReference type="InterPro" id="IPR011009">
    <property type="entry name" value="Kinase-like_dom_sf"/>
</dbReference>
<comment type="catalytic activity">
    <reaction evidence="12">
        <text>L-seryl-[protein] + ATP = O-phospho-L-seryl-[protein] + ADP + H(+)</text>
        <dbReference type="Rhea" id="RHEA:17989"/>
        <dbReference type="Rhea" id="RHEA-COMP:9863"/>
        <dbReference type="Rhea" id="RHEA-COMP:11604"/>
        <dbReference type="ChEBI" id="CHEBI:15378"/>
        <dbReference type="ChEBI" id="CHEBI:29999"/>
        <dbReference type="ChEBI" id="CHEBI:30616"/>
        <dbReference type="ChEBI" id="CHEBI:83421"/>
        <dbReference type="ChEBI" id="CHEBI:456216"/>
        <dbReference type="EC" id="2.7.11.1"/>
    </reaction>
</comment>
<evidence type="ECO:0000256" key="8">
    <source>
        <dbReference type="ARBA" id="ARBA00022777"/>
    </source>
</evidence>
<dbReference type="PANTHER" id="PTHR43289:SF34">
    <property type="entry name" value="SERINE_THREONINE-PROTEIN KINASE YBDM-RELATED"/>
    <property type="match status" value="1"/>
</dbReference>
<dbReference type="EMBL" id="AP028127">
    <property type="protein sequence ID" value="BEH91301.1"/>
    <property type="molecule type" value="Genomic_DNA"/>
</dbReference>
<dbReference type="InterPro" id="IPR001245">
    <property type="entry name" value="Ser-Thr/Tyr_kinase_cat_dom"/>
</dbReference>
<dbReference type="SMART" id="SM00220">
    <property type="entry name" value="S_TKc"/>
    <property type="match status" value="1"/>
</dbReference>